<evidence type="ECO:0000313" key="1">
    <source>
        <dbReference type="EMBL" id="GMN52154.1"/>
    </source>
</evidence>
<comment type="caution">
    <text evidence="1">The sequence shown here is derived from an EMBL/GenBank/DDBJ whole genome shotgun (WGS) entry which is preliminary data.</text>
</comment>
<organism evidence="1 2">
    <name type="scientific">Ficus carica</name>
    <name type="common">Common fig</name>
    <dbReference type="NCBI Taxonomy" id="3494"/>
    <lineage>
        <taxon>Eukaryota</taxon>
        <taxon>Viridiplantae</taxon>
        <taxon>Streptophyta</taxon>
        <taxon>Embryophyta</taxon>
        <taxon>Tracheophyta</taxon>
        <taxon>Spermatophyta</taxon>
        <taxon>Magnoliopsida</taxon>
        <taxon>eudicotyledons</taxon>
        <taxon>Gunneridae</taxon>
        <taxon>Pentapetalae</taxon>
        <taxon>rosids</taxon>
        <taxon>fabids</taxon>
        <taxon>Rosales</taxon>
        <taxon>Moraceae</taxon>
        <taxon>Ficeae</taxon>
        <taxon>Ficus</taxon>
    </lineage>
</organism>
<reference evidence="1" key="1">
    <citation type="submission" date="2023-07" db="EMBL/GenBank/DDBJ databases">
        <title>draft genome sequence of fig (Ficus carica).</title>
        <authorList>
            <person name="Takahashi T."/>
            <person name="Nishimura K."/>
        </authorList>
    </citation>
    <scope>NUCLEOTIDE SEQUENCE</scope>
</reference>
<keyword evidence="2" id="KW-1185">Reference proteome</keyword>
<dbReference type="InterPro" id="IPR038941">
    <property type="entry name" value="At4g14100-like"/>
</dbReference>
<dbReference type="PANTHER" id="PTHR33880">
    <property type="entry name" value="EXPRESSED PROTEIN"/>
    <property type="match status" value="1"/>
</dbReference>
<protein>
    <submittedName>
        <fullName evidence="1">Uncharacterized protein</fullName>
    </submittedName>
</protein>
<dbReference type="Proteomes" id="UP001187192">
    <property type="component" value="Unassembled WGS sequence"/>
</dbReference>
<dbReference type="AlphaFoldDB" id="A0AA88AA74"/>
<evidence type="ECO:0000313" key="2">
    <source>
        <dbReference type="Proteomes" id="UP001187192"/>
    </source>
</evidence>
<accession>A0AA88AA74</accession>
<name>A0AA88AA74_FICCA</name>
<sequence length="215" mass="24109">MKMKMKLPLQWLISISAIFLILNLSTICSSSRPEIPVPTPWPGQFHALLFMNFTPTGELHLADLWYDWPRGRNVNIHQSQLDEKLLYAVEWNNGTSFYYTLADGNGGDEDGDGDGDGDGTCKVMDFGVGIPRPDFLAEGAEYLGTQVTDGFLCHVWQKLDFIWYYEDVLTQLPVRFDFSDGGIENHIMTFEVGAVLPDSVTQAPAYCFKPDISVA</sequence>
<gene>
    <name evidence="1" type="ORF">TIFTF001_021300</name>
</gene>
<proteinExistence type="predicted"/>
<dbReference type="PANTHER" id="PTHR33880:SF12">
    <property type="entry name" value="TRANSFERRING GLYCOSYL GROUPS, PUTATIVE-RELATED"/>
    <property type="match status" value="1"/>
</dbReference>
<dbReference type="EMBL" id="BTGU01000040">
    <property type="protein sequence ID" value="GMN52154.1"/>
    <property type="molecule type" value="Genomic_DNA"/>
</dbReference>